<name>A0A061RIC3_9CHLO</name>
<dbReference type="AlphaFoldDB" id="A0A061RIC3"/>
<evidence type="ECO:0000313" key="2">
    <source>
        <dbReference type="EMBL" id="JAC72687.1"/>
    </source>
</evidence>
<reference evidence="2" key="1">
    <citation type="submission" date="2014-05" db="EMBL/GenBank/DDBJ databases">
        <title>The transcriptome of the halophilic microalga Tetraselmis sp. GSL018 isolated from the Great Salt Lake, Utah.</title>
        <authorList>
            <person name="Jinkerson R.E."/>
            <person name="D'Adamo S."/>
            <person name="Posewitz M.C."/>
        </authorList>
    </citation>
    <scope>NUCLEOTIDE SEQUENCE</scope>
    <source>
        <strain evidence="2">GSL018</strain>
    </source>
</reference>
<dbReference type="GO" id="GO:0046921">
    <property type="term" value="F:alpha-(1-&gt;6)-fucosyltransferase activity"/>
    <property type="evidence" value="ECO:0007669"/>
    <property type="project" value="TreeGrafter"/>
</dbReference>
<accession>A0A061RIC3</accession>
<keyword evidence="2" id="KW-0328">Glycosyltransferase</keyword>
<protein>
    <submittedName>
        <fullName evidence="2">Alpha-( )-fucosyltransferase</fullName>
    </submittedName>
</protein>
<dbReference type="Gene3D" id="3.40.50.11350">
    <property type="match status" value="1"/>
</dbReference>
<keyword evidence="2" id="KW-0808">Transferase</keyword>
<dbReference type="EMBL" id="GBEZ01013281">
    <property type="protein sequence ID" value="JAC72687.1"/>
    <property type="molecule type" value="Transcribed_RNA"/>
</dbReference>
<dbReference type="GO" id="GO:0006487">
    <property type="term" value="P:protein N-linked glycosylation"/>
    <property type="evidence" value="ECO:0007669"/>
    <property type="project" value="TreeGrafter"/>
</dbReference>
<sequence length="464" mass="51762">MRISQSQPLQIVLQDAAHRAVQSRTIGAEMPVYVWDRVHAPARFVRFSLPGPSRRLQVMEVKVWVEDRDGALCTESSCRGGTCACDGPGCTRRACRCGPTRIGAEDCTVDPVKDWRYLPLRVHGAAWDAGLWRQLMRELTALQSPSARCNAQVHNGLIGAGGRGAGLASTLHFVAGLLSESFFAGRPFVFGGRFNYAGTAHCRKRGLLHDFDCYFEPFSGGACRAVKAAAKKAFKGIRVNPRQPHRCAIGRLCNEVGHFKRLPPEPYRPQGLFWWRSAMAAFLVRANADTARSLQLEDLKRRIGFVRPIIGVHVRHGDACHTTIRKGRCKGLAAYIPEIRLMSERYNTTRVFLATDDAGVIRDAARFPEFTFVHIDFDRKVLDSKEQIEYRKRLWDGSSDDGHRILTSSLTDLLLLAEADALIAHLLSNMSRLALELNAALNQRVPPFSSMDGPWCPHWKMCAA</sequence>
<dbReference type="InterPro" id="IPR045573">
    <property type="entry name" value="Fut8_N_cat"/>
</dbReference>
<organism evidence="2">
    <name type="scientific">Tetraselmis sp. GSL018</name>
    <dbReference type="NCBI Taxonomy" id="582737"/>
    <lineage>
        <taxon>Eukaryota</taxon>
        <taxon>Viridiplantae</taxon>
        <taxon>Chlorophyta</taxon>
        <taxon>core chlorophytes</taxon>
        <taxon>Chlorodendrophyceae</taxon>
        <taxon>Chlorodendrales</taxon>
        <taxon>Chlorodendraceae</taxon>
        <taxon>Tetraselmis</taxon>
    </lineage>
</organism>
<gene>
    <name evidence="2" type="ORF">TSPGSL018_30719</name>
</gene>
<evidence type="ECO:0000259" key="1">
    <source>
        <dbReference type="Pfam" id="PF19745"/>
    </source>
</evidence>
<proteinExistence type="predicted"/>
<dbReference type="PANTHER" id="PTHR13132:SF29">
    <property type="entry name" value="ALPHA-(1,6)-FUCOSYLTRANSFERASE"/>
    <property type="match status" value="1"/>
</dbReference>
<feature type="domain" description="Alpha-(1,6)-fucosyltransferase N- and catalytic" evidence="1">
    <location>
        <begin position="271"/>
        <end position="443"/>
    </location>
</feature>
<dbReference type="PANTHER" id="PTHR13132">
    <property type="entry name" value="ALPHA- 1,6 -FUCOSYLTRANSFERASE"/>
    <property type="match status" value="1"/>
</dbReference>
<dbReference type="Pfam" id="PF19745">
    <property type="entry name" value="FUT8_N_cat"/>
    <property type="match status" value="1"/>
</dbReference>